<comment type="subcellular location">
    <subcellularLocation>
        <location evidence="1">Membrane</location>
        <topology evidence="1">Multi-pass membrane protein</topology>
    </subcellularLocation>
</comment>
<dbReference type="Proteomes" id="UP000094285">
    <property type="component" value="Unassembled WGS sequence"/>
</dbReference>
<sequence length="596" mass="64317">MSNIEQELQAPVADAKKFFESDAGDGTKREDQYIHGVQLMLCFFSVFLCMFLVALDQTIVTTIVSTVGNKFHAFEKVGWLASGFLLTMAVFIQPFAKLSIILGRKHTMILGIVLFEAGSLLCALAPTMNVLIGGRVLAGIGASGIQGMTFVIVSEILPIHKRPVGMAVLSATFAVASVLGPVIGGAFTTHVSWRWAFYINLPIGGVAMVFFIYSFRPPFPEGSILEKLKTYDYLGTFFMTSGIVVFLLALTFGGNDYAWNSAAVILCFVLGFLMIVVFCVWNFKFSKNPLIPYDIICTPQLVACFVTASGVFAFFIASMIYLPVYFQVIQEKSALSSGLHLLPTVIAVVISSAASGIFIQKTRYIKIVALVGSVLGPIGIGLLCLLQVDSSKSAQIGLLIIVGISTGLNMQPSVIGAQVSAPKTPGSTILTISLVNFFRSLSSSIAADLADTVYSSSLQKIYAEAVRSETNQDILTELANITPKMLRSDNSFISRLSPEAQHFVKSQIMKAIRNVFYMGIGLAAISLIGSLFITNKRLPTAEQQIREAKEVAANAQTETAPNEILDPAVENESNVSKEASDSSLAEKDEAKNQTTT</sequence>
<keyword evidence="5 7" id="KW-0472">Membrane</keyword>
<organism evidence="9 10">
    <name type="scientific">Suhomyces tanzawaensis NRRL Y-17324</name>
    <dbReference type="NCBI Taxonomy" id="984487"/>
    <lineage>
        <taxon>Eukaryota</taxon>
        <taxon>Fungi</taxon>
        <taxon>Dikarya</taxon>
        <taxon>Ascomycota</taxon>
        <taxon>Saccharomycotina</taxon>
        <taxon>Pichiomycetes</taxon>
        <taxon>Debaryomycetaceae</taxon>
        <taxon>Suhomyces</taxon>
    </lineage>
</organism>
<evidence type="ECO:0000256" key="4">
    <source>
        <dbReference type="ARBA" id="ARBA00022989"/>
    </source>
</evidence>
<feature type="transmembrane region" description="Helical" evidence="7">
    <location>
        <begin position="233"/>
        <end position="252"/>
    </location>
</feature>
<feature type="transmembrane region" description="Helical" evidence="7">
    <location>
        <begin position="195"/>
        <end position="213"/>
    </location>
</feature>
<accession>A0A1E4SFW2</accession>
<dbReference type="OrthoDB" id="10021397at2759"/>
<feature type="region of interest" description="Disordered" evidence="6">
    <location>
        <begin position="552"/>
        <end position="596"/>
    </location>
</feature>
<keyword evidence="4 7" id="KW-1133">Transmembrane helix</keyword>
<dbReference type="InterPro" id="IPR020846">
    <property type="entry name" value="MFS_dom"/>
</dbReference>
<feature type="transmembrane region" description="Helical" evidence="7">
    <location>
        <begin position="515"/>
        <end position="533"/>
    </location>
</feature>
<dbReference type="EMBL" id="KV453913">
    <property type="protein sequence ID" value="ODV78401.1"/>
    <property type="molecule type" value="Genomic_DNA"/>
</dbReference>
<dbReference type="InterPro" id="IPR011701">
    <property type="entry name" value="MFS"/>
</dbReference>
<feature type="transmembrane region" description="Helical" evidence="7">
    <location>
        <begin position="367"/>
        <end position="388"/>
    </location>
</feature>
<proteinExistence type="inferred from homology"/>
<evidence type="ECO:0000256" key="6">
    <source>
        <dbReference type="SAM" id="MobiDB-lite"/>
    </source>
</evidence>
<feature type="transmembrane region" description="Helical" evidence="7">
    <location>
        <begin position="132"/>
        <end position="152"/>
    </location>
</feature>
<evidence type="ECO:0000259" key="8">
    <source>
        <dbReference type="PROSITE" id="PS50850"/>
    </source>
</evidence>
<dbReference type="AlphaFoldDB" id="A0A1E4SFW2"/>
<feature type="compositionally biased region" description="Basic and acidic residues" evidence="6">
    <location>
        <begin position="578"/>
        <end position="596"/>
    </location>
</feature>
<dbReference type="PANTHER" id="PTHR23501">
    <property type="entry name" value="MAJOR FACILITATOR SUPERFAMILY"/>
    <property type="match status" value="1"/>
</dbReference>
<evidence type="ECO:0000256" key="7">
    <source>
        <dbReference type="SAM" id="Phobius"/>
    </source>
</evidence>
<comment type="similarity">
    <text evidence="2">Belongs to the major facilitator superfamily.</text>
</comment>
<evidence type="ECO:0000313" key="9">
    <source>
        <dbReference type="EMBL" id="ODV78401.1"/>
    </source>
</evidence>
<dbReference type="GO" id="GO:0005886">
    <property type="term" value="C:plasma membrane"/>
    <property type="evidence" value="ECO:0007669"/>
    <property type="project" value="TreeGrafter"/>
</dbReference>
<protein>
    <submittedName>
        <fullName evidence="9">MFS general substrate transporter</fullName>
    </submittedName>
</protein>
<dbReference type="Pfam" id="PF07690">
    <property type="entry name" value="MFS_1"/>
    <property type="match status" value="1"/>
</dbReference>
<feature type="transmembrane region" description="Helical" evidence="7">
    <location>
        <begin position="77"/>
        <end position="96"/>
    </location>
</feature>
<feature type="transmembrane region" description="Helical" evidence="7">
    <location>
        <begin position="301"/>
        <end position="321"/>
    </location>
</feature>
<dbReference type="PANTHER" id="PTHR23501:SF198">
    <property type="entry name" value="AZOLE RESISTANCE PROTEIN 1-RELATED"/>
    <property type="match status" value="1"/>
</dbReference>
<evidence type="ECO:0000313" key="10">
    <source>
        <dbReference type="Proteomes" id="UP000094285"/>
    </source>
</evidence>
<name>A0A1E4SFW2_9ASCO</name>
<evidence type="ECO:0000256" key="3">
    <source>
        <dbReference type="ARBA" id="ARBA00022692"/>
    </source>
</evidence>
<dbReference type="GO" id="GO:0022857">
    <property type="term" value="F:transmembrane transporter activity"/>
    <property type="evidence" value="ECO:0007669"/>
    <property type="project" value="InterPro"/>
</dbReference>
<feature type="transmembrane region" description="Helical" evidence="7">
    <location>
        <begin position="164"/>
        <end position="183"/>
    </location>
</feature>
<evidence type="ECO:0000256" key="5">
    <source>
        <dbReference type="ARBA" id="ARBA00023136"/>
    </source>
</evidence>
<gene>
    <name evidence="9" type="ORF">CANTADRAFT_26523</name>
</gene>
<dbReference type="Gene3D" id="1.20.1720.10">
    <property type="entry name" value="Multidrug resistance protein D"/>
    <property type="match status" value="1"/>
</dbReference>
<evidence type="ECO:0000256" key="2">
    <source>
        <dbReference type="ARBA" id="ARBA00008335"/>
    </source>
</evidence>
<keyword evidence="10" id="KW-1185">Reference proteome</keyword>
<feature type="domain" description="Major facilitator superfamily (MFS) profile" evidence="8">
    <location>
        <begin position="42"/>
        <end position="538"/>
    </location>
</feature>
<dbReference type="RefSeq" id="XP_020063523.1">
    <property type="nucleotide sequence ID" value="XM_020207792.1"/>
</dbReference>
<feature type="transmembrane region" description="Helical" evidence="7">
    <location>
        <begin position="108"/>
        <end position="126"/>
    </location>
</feature>
<dbReference type="STRING" id="984487.A0A1E4SFW2"/>
<dbReference type="CDD" id="cd17502">
    <property type="entry name" value="MFS_Azr1_MDR_like"/>
    <property type="match status" value="1"/>
</dbReference>
<keyword evidence="3 7" id="KW-0812">Transmembrane</keyword>
<feature type="transmembrane region" description="Helical" evidence="7">
    <location>
        <begin position="394"/>
        <end position="410"/>
    </location>
</feature>
<dbReference type="SUPFAM" id="SSF103473">
    <property type="entry name" value="MFS general substrate transporter"/>
    <property type="match status" value="2"/>
</dbReference>
<dbReference type="InterPro" id="IPR036259">
    <property type="entry name" value="MFS_trans_sf"/>
</dbReference>
<feature type="transmembrane region" description="Helical" evidence="7">
    <location>
        <begin position="39"/>
        <end position="65"/>
    </location>
</feature>
<feature type="transmembrane region" description="Helical" evidence="7">
    <location>
        <begin position="341"/>
        <end position="360"/>
    </location>
</feature>
<evidence type="ECO:0000256" key="1">
    <source>
        <dbReference type="ARBA" id="ARBA00004141"/>
    </source>
</evidence>
<dbReference type="GeneID" id="30981929"/>
<feature type="transmembrane region" description="Helical" evidence="7">
    <location>
        <begin position="258"/>
        <end position="281"/>
    </location>
</feature>
<dbReference type="PROSITE" id="PS50850">
    <property type="entry name" value="MFS"/>
    <property type="match status" value="1"/>
</dbReference>
<reference evidence="10" key="1">
    <citation type="submission" date="2016-05" db="EMBL/GenBank/DDBJ databases">
        <title>Comparative genomics of biotechnologically important yeasts.</title>
        <authorList>
            <consortium name="DOE Joint Genome Institute"/>
            <person name="Riley R."/>
            <person name="Haridas S."/>
            <person name="Wolfe K.H."/>
            <person name="Lopes M.R."/>
            <person name="Hittinger C.T."/>
            <person name="Goker M."/>
            <person name="Salamov A."/>
            <person name="Wisecaver J."/>
            <person name="Long T.M."/>
            <person name="Aerts A.L."/>
            <person name="Barry K."/>
            <person name="Choi C."/>
            <person name="Clum A."/>
            <person name="Coughlan A.Y."/>
            <person name="Deshpande S."/>
            <person name="Douglass A.P."/>
            <person name="Hanson S.J."/>
            <person name="Klenk H.-P."/>
            <person name="Labutti K."/>
            <person name="Lapidus A."/>
            <person name="Lindquist E."/>
            <person name="Lipzen A."/>
            <person name="Meier-Kolthoff J.P."/>
            <person name="Ohm R.A."/>
            <person name="Otillar R.P."/>
            <person name="Pangilinan J."/>
            <person name="Peng Y."/>
            <person name="Rokas A."/>
            <person name="Rosa C.A."/>
            <person name="Scheuner C."/>
            <person name="Sibirny A.A."/>
            <person name="Slot J.C."/>
            <person name="Stielow J.B."/>
            <person name="Sun H."/>
            <person name="Kurtzman C.P."/>
            <person name="Blackwell M."/>
            <person name="Grigoriev I.V."/>
            <person name="Jeffries T.W."/>
        </authorList>
    </citation>
    <scope>NUCLEOTIDE SEQUENCE [LARGE SCALE GENOMIC DNA]</scope>
    <source>
        <strain evidence="10">NRRL Y-17324</strain>
    </source>
</reference>